<evidence type="ECO:0000256" key="5">
    <source>
        <dbReference type="PIRSR" id="PIRSR005054-1"/>
    </source>
</evidence>
<dbReference type="Gene3D" id="3.30.70.1890">
    <property type="match status" value="1"/>
</dbReference>
<evidence type="ECO:0000259" key="7">
    <source>
        <dbReference type="Pfam" id="PF01881"/>
    </source>
</evidence>
<evidence type="ECO:0000256" key="3">
    <source>
        <dbReference type="ARBA" id="ARBA00023118"/>
    </source>
</evidence>
<name>A0A448L9R0_9BACT</name>
<feature type="active site" description="Proton donor" evidence="6">
    <location>
        <position position="45"/>
    </location>
</feature>
<dbReference type="Gene3D" id="3.30.70.1900">
    <property type="match status" value="1"/>
</dbReference>
<evidence type="ECO:0000256" key="1">
    <source>
        <dbReference type="ARBA" id="ARBA00005937"/>
    </source>
</evidence>
<dbReference type="InterPro" id="IPR049435">
    <property type="entry name" value="Cas_Cas6_C"/>
</dbReference>
<keyword evidence="3" id="KW-0051">Antiviral defense</keyword>
<dbReference type="GeneID" id="85013480"/>
<evidence type="ECO:0000256" key="2">
    <source>
        <dbReference type="ARBA" id="ARBA00022884"/>
    </source>
</evidence>
<dbReference type="PANTHER" id="PTHR36984">
    <property type="entry name" value="CRISPR-ASSOCIATED ENDORIBONUCLEASE CAS6 1"/>
    <property type="match status" value="1"/>
</dbReference>
<dbReference type="Pfam" id="PF01881">
    <property type="entry name" value="Cas_Cas6_C"/>
    <property type="match status" value="1"/>
</dbReference>
<dbReference type="PIRSF" id="PIRSF005054">
    <property type="entry name" value="PF1131"/>
    <property type="match status" value="1"/>
</dbReference>
<dbReference type="AlphaFoldDB" id="A0A448L9R0"/>
<protein>
    <recommendedName>
        <fullName evidence="4">CRISPR-associated endoribonuclease</fullName>
    </recommendedName>
</protein>
<evidence type="ECO:0000256" key="4">
    <source>
        <dbReference type="PIRNR" id="PIRNR005054"/>
    </source>
</evidence>
<dbReference type="RefSeq" id="WP_025879892.1">
    <property type="nucleotide sequence ID" value="NZ_CAJPPY010000083.1"/>
</dbReference>
<evidence type="ECO:0000313" key="9">
    <source>
        <dbReference type="Proteomes" id="UP000274578"/>
    </source>
</evidence>
<dbReference type="Proteomes" id="UP000274578">
    <property type="component" value="Chromosome 1"/>
</dbReference>
<dbReference type="KEGG" id="poc:NCTC13071_02773"/>
<dbReference type="PANTHER" id="PTHR36984:SF1">
    <property type="entry name" value="CRISPR-ASSOCIATED ENDORIBONUCLEASE CAS6 1"/>
    <property type="match status" value="1"/>
</dbReference>
<dbReference type="InterPro" id="IPR045747">
    <property type="entry name" value="CRISPR-assoc_prot_Cas6_N_sf"/>
</dbReference>
<evidence type="ECO:0000313" key="8">
    <source>
        <dbReference type="EMBL" id="VEH16728.1"/>
    </source>
</evidence>
<comment type="function">
    <text evidence="4">CRISPR (clustered regularly interspaced short palindromic repeat), is an adaptive immune system that provides protection against mobile genetic elements (viruses, transposable elements and conjugative plasmids). CRISPR clusters contain sequences complementary to antecedent mobile elements and target invading nucleic acids. CRISPR clusters are transcribed and processed into CRISPR RNA (crRNA).</text>
</comment>
<feature type="domain" description="CRISPR associated protein Cas6 C-terminal" evidence="7">
    <location>
        <begin position="137"/>
        <end position="256"/>
    </location>
</feature>
<keyword evidence="2" id="KW-0694">RNA-binding</keyword>
<dbReference type="GO" id="GO:0003723">
    <property type="term" value="F:RNA binding"/>
    <property type="evidence" value="ECO:0007669"/>
    <property type="project" value="UniProtKB-KW"/>
</dbReference>
<dbReference type="NCBIfam" id="TIGR01877">
    <property type="entry name" value="cas_cas6"/>
    <property type="match status" value="1"/>
</dbReference>
<dbReference type="CDD" id="cd21140">
    <property type="entry name" value="Cas6_I-like"/>
    <property type="match status" value="1"/>
</dbReference>
<comment type="similarity">
    <text evidence="1 4">Belongs to the CRISPR-associated protein Cas6/Cse3/CasE family.</text>
</comment>
<dbReference type="EMBL" id="LR134384">
    <property type="protein sequence ID" value="VEH16728.1"/>
    <property type="molecule type" value="Genomic_DNA"/>
</dbReference>
<accession>A0A448L9R0</accession>
<dbReference type="GO" id="GO:0016788">
    <property type="term" value="F:hydrolase activity, acting on ester bonds"/>
    <property type="evidence" value="ECO:0007669"/>
    <property type="project" value="InterPro"/>
</dbReference>
<dbReference type="InterPro" id="IPR010156">
    <property type="entry name" value="CRISPR-assoc_prot_Cas6"/>
</dbReference>
<dbReference type="Pfam" id="PF21350">
    <property type="entry name" value="Cas6_I-A"/>
    <property type="match status" value="1"/>
</dbReference>
<proteinExistence type="inferred from homology"/>
<feature type="site" description="Transition state stabilizer" evidence="5">
    <location>
        <position position="58"/>
    </location>
</feature>
<organism evidence="8 9">
    <name type="scientific">Segatella oris</name>
    <dbReference type="NCBI Taxonomy" id="28135"/>
    <lineage>
        <taxon>Bacteria</taxon>
        <taxon>Pseudomonadati</taxon>
        <taxon>Bacteroidota</taxon>
        <taxon>Bacteroidia</taxon>
        <taxon>Bacteroidales</taxon>
        <taxon>Prevotellaceae</taxon>
        <taxon>Segatella</taxon>
    </lineage>
</organism>
<sequence>MRFKMTFRIDRSQGDCLPINYQYEQSAVIYKILSNADKAYSAWLHDNGFQLDNGKHFKLFCYSRFQFEKYRIMRAAKCINIIGDKIEWYVSFLPEKSTAEFVHGLFANQHVVIGNKDYRVALDVVGIEALSSKPLEDAMTFRVNSSVCIREKKDNRVQYLSPLDNHYREGLLKGLLARYESFYGCPFVGDISSFGFELLTHKPKSVLITIKADTPEQTRVRGFRYDFRLKAPIELMKIAYEGGLGELCSQGFGFIENK</sequence>
<gene>
    <name evidence="8" type="ORF">NCTC13071_02773</name>
</gene>
<feature type="active site" description="Proton acceptor" evidence="6">
    <location>
        <position position="30"/>
    </location>
</feature>
<reference evidence="8 9" key="1">
    <citation type="submission" date="2018-12" db="EMBL/GenBank/DDBJ databases">
        <authorList>
            <consortium name="Pathogen Informatics"/>
        </authorList>
    </citation>
    <scope>NUCLEOTIDE SEQUENCE [LARGE SCALE GENOMIC DNA]</scope>
    <source>
        <strain evidence="8 9">NCTC13071</strain>
    </source>
</reference>
<dbReference type="GO" id="GO:0051607">
    <property type="term" value="P:defense response to virus"/>
    <property type="evidence" value="ECO:0007669"/>
    <property type="project" value="UniProtKB-KW"/>
</dbReference>
<evidence type="ECO:0000256" key="6">
    <source>
        <dbReference type="PIRSR" id="PIRSR005054-50"/>
    </source>
</evidence>